<feature type="non-terminal residue" evidence="3">
    <location>
        <position position="1"/>
    </location>
</feature>
<proteinExistence type="predicted"/>
<keyword evidence="1" id="KW-0472">Membrane</keyword>
<reference evidence="3 4" key="1">
    <citation type="submission" date="2020-04" db="EMBL/GenBank/DDBJ databases">
        <title>Perkinsus olseni comparative genomics.</title>
        <authorList>
            <person name="Bogema D.R."/>
        </authorList>
    </citation>
    <scope>NUCLEOTIDE SEQUENCE [LARGE SCALE GENOMIC DNA]</scope>
    <source>
        <strain evidence="3">ATCC PRA-205</strain>
    </source>
</reference>
<dbReference type="Proteomes" id="UP000574390">
    <property type="component" value="Unassembled WGS sequence"/>
</dbReference>
<dbReference type="GO" id="GO:0016020">
    <property type="term" value="C:membrane"/>
    <property type="evidence" value="ECO:0007669"/>
    <property type="project" value="InterPro"/>
</dbReference>
<sequence>YLPTFLQLILLLALPQVFRFAAVYYERYKLRSEATMHVARRFFVFQMLTVYVILNIGDIWEKYSAADTTVCLLKAIGKDVPNVAVYFITVVCAKIVTNIGMATFHPYELCYLLVGYFRMDPQQ</sequence>
<feature type="non-terminal residue" evidence="3">
    <location>
        <position position="123"/>
    </location>
</feature>
<dbReference type="Pfam" id="PF02714">
    <property type="entry name" value="RSN1_7TM"/>
    <property type="match status" value="1"/>
</dbReference>
<dbReference type="InterPro" id="IPR003864">
    <property type="entry name" value="CSC1/OSCA1-like_7TM"/>
</dbReference>
<comment type="caution">
    <text evidence="3">The sequence shown here is derived from an EMBL/GenBank/DDBJ whole genome shotgun (WGS) entry which is preliminary data.</text>
</comment>
<feature type="transmembrane region" description="Helical" evidence="1">
    <location>
        <begin position="43"/>
        <end position="60"/>
    </location>
</feature>
<feature type="domain" description="CSC1/OSCA1-like 7TM region" evidence="2">
    <location>
        <begin position="1"/>
        <end position="117"/>
    </location>
</feature>
<dbReference type="EMBL" id="JABANM010034422">
    <property type="protein sequence ID" value="KAF4699648.1"/>
    <property type="molecule type" value="Genomic_DNA"/>
</dbReference>
<accession>A0A7J6PU98</accession>
<organism evidence="3 4">
    <name type="scientific">Perkinsus olseni</name>
    <name type="common">Perkinsus atlanticus</name>
    <dbReference type="NCBI Taxonomy" id="32597"/>
    <lineage>
        <taxon>Eukaryota</taxon>
        <taxon>Sar</taxon>
        <taxon>Alveolata</taxon>
        <taxon>Perkinsozoa</taxon>
        <taxon>Perkinsea</taxon>
        <taxon>Perkinsida</taxon>
        <taxon>Perkinsidae</taxon>
        <taxon>Perkinsus</taxon>
    </lineage>
</organism>
<evidence type="ECO:0000313" key="3">
    <source>
        <dbReference type="EMBL" id="KAF4699648.1"/>
    </source>
</evidence>
<protein>
    <recommendedName>
        <fullName evidence="2">CSC1/OSCA1-like 7TM region domain-containing protein</fullName>
    </recommendedName>
</protein>
<evidence type="ECO:0000256" key="1">
    <source>
        <dbReference type="SAM" id="Phobius"/>
    </source>
</evidence>
<name>A0A7J6PU98_PEROL</name>
<gene>
    <name evidence="3" type="ORF">FOZ62_019461</name>
</gene>
<dbReference type="AlphaFoldDB" id="A0A7J6PU98"/>
<keyword evidence="1" id="KW-1133">Transmembrane helix</keyword>
<evidence type="ECO:0000259" key="2">
    <source>
        <dbReference type="Pfam" id="PF02714"/>
    </source>
</evidence>
<keyword evidence="1" id="KW-0812">Transmembrane</keyword>
<evidence type="ECO:0000313" key="4">
    <source>
        <dbReference type="Proteomes" id="UP000574390"/>
    </source>
</evidence>